<dbReference type="Proteomes" id="UP000283374">
    <property type="component" value="Unassembled WGS sequence"/>
</dbReference>
<gene>
    <name evidence="1" type="ORF">D1825_04585</name>
</gene>
<dbReference type="AlphaFoldDB" id="A0A413RP47"/>
<keyword evidence="2" id="KW-1185">Reference proteome</keyword>
<sequence length="120" mass="12815">MRAQRIEQDATGTWEISTFAGSLHVLCIPLDGRATVARYTDWGGVDPSAGPAELPEDGREHTLVAWCSFDPVGRVGPAIELGSCMVLLVEPIDRDGVLRAVISTPVVAIYGEPAEPSVRT</sequence>
<accession>A0A413RP47</accession>
<name>A0A413RP47_9CELL</name>
<comment type="caution">
    <text evidence="1">The sequence shown here is derived from an EMBL/GenBank/DDBJ whole genome shotgun (WGS) entry which is preliminary data.</text>
</comment>
<evidence type="ECO:0000313" key="1">
    <source>
        <dbReference type="EMBL" id="RHA43782.1"/>
    </source>
</evidence>
<proteinExistence type="predicted"/>
<reference evidence="1 2" key="1">
    <citation type="submission" date="2018-08" db="EMBL/GenBank/DDBJ databases">
        <title>Cellulomonas rhizosphaerae sp. nov., a novel actinomycete isolated from soil.</title>
        <authorList>
            <person name="Tian Y."/>
        </authorList>
    </citation>
    <scope>NUCLEOTIDE SEQUENCE [LARGE SCALE GENOMIC DNA]</scope>
    <source>
        <strain evidence="1 2">NEAU-TCZ24</strain>
    </source>
</reference>
<dbReference type="RefSeq" id="WP_118766279.1">
    <property type="nucleotide sequence ID" value="NZ_QWKP01000141.1"/>
</dbReference>
<evidence type="ECO:0000313" key="2">
    <source>
        <dbReference type="Proteomes" id="UP000283374"/>
    </source>
</evidence>
<organism evidence="1 2">
    <name type="scientific">Cellulomonas rhizosphaerae</name>
    <dbReference type="NCBI Taxonomy" id="2293719"/>
    <lineage>
        <taxon>Bacteria</taxon>
        <taxon>Bacillati</taxon>
        <taxon>Actinomycetota</taxon>
        <taxon>Actinomycetes</taxon>
        <taxon>Micrococcales</taxon>
        <taxon>Cellulomonadaceae</taxon>
        <taxon>Cellulomonas</taxon>
    </lineage>
</organism>
<dbReference type="EMBL" id="QWKP01000141">
    <property type="protein sequence ID" value="RHA43782.1"/>
    <property type="molecule type" value="Genomic_DNA"/>
</dbReference>
<protein>
    <submittedName>
        <fullName evidence="1">Uncharacterized protein</fullName>
    </submittedName>
</protein>